<dbReference type="InterPro" id="IPR050922">
    <property type="entry name" value="LytR/CpsA/Psr_CW_biosynth"/>
</dbReference>
<name>A0A9D0ZAC9_9FIRM</name>
<comment type="caution">
    <text evidence="4">The sequence shown here is derived from an EMBL/GenBank/DDBJ whole genome shotgun (WGS) entry which is preliminary data.</text>
</comment>
<protein>
    <submittedName>
        <fullName evidence="4">LCP family protein</fullName>
    </submittedName>
</protein>
<gene>
    <name evidence="4" type="ORF">IAB73_06915</name>
</gene>
<accession>A0A9D0ZAC9</accession>
<dbReference type="Proteomes" id="UP000886887">
    <property type="component" value="Unassembled WGS sequence"/>
</dbReference>
<dbReference type="Pfam" id="PF03816">
    <property type="entry name" value="LytR_cpsA_psr"/>
    <property type="match status" value="1"/>
</dbReference>
<evidence type="ECO:0000259" key="3">
    <source>
        <dbReference type="Pfam" id="PF03816"/>
    </source>
</evidence>
<feature type="chain" id="PRO_5038646543" evidence="2">
    <location>
        <begin position="23"/>
        <end position="294"/>
    </location>
</feature>
<evidence type="ECO:0000256" key="1">
    <source>
        <dbReference type="ARBA" id="ARBA00006068"/>
    </source>
</evidence>
<reference evidence="4" key="2">
    <citation type="journal article" date="2021" name="PeerJ">
        <title>Extensive microbial diversity within the chicken gut microbiome revealed by metagenomics and culture.</title>
        <authorList>
            <person name="Gilroy R."/>
            <person name="Ravi A."/>
            <person name="Getino M."/>
            <person name="Pursley I."/>
            <person name="Horton D.L."/>
            <person name="Alikhan N.F."/>
            <person name="Baker D."/>
            <person name="Gharbi K."/>
            <person name="Hall N."/>
            <person name="Watson M."/>
            <person name="Adriaenssens E.M."/>
            <person name="Foster-Nyarko E."/>
            <person name="Jarju S."/>
            <person name="Secka A."/>
            <person name="Antonio M."/>
            <person name="Oren A."/>
            <person name="Chaudhuri R.R."/>
            <person name="La Ragione R."/>
            <person name="Hildebrand F."/>
            <person name="Pallen M.J."/>
        </authorList>
    </citation>
    <scope>NUCLEOTIDE SEQUENCE</scope>
    <source>
        <strain evidence="4">ChiSxjej2B14-6234</strain>
    </source>
</reference>
<proteinExistence type="inferred from homology"/>
<keyword evidence="2" id="KW-0732">Signal</keyword>
<organism evidence="4 5">
    <name type="scientific">Candidatus Onthenecus intestinigallinarum</name>
    <dbReference type="NCBI Taxonomy" id="2840875"/>
    <lineage>
        <taxon>Bacteria</taxon>
        <taxon>Bacillati</taxon>
        <taxon>Bacillota</taxon>
        <taxon>Clostridia</taxon>
        <taxon>Eubacteriales</taxon>
        <taxon>Candidatus Onthenecus</taxon>
    </lineage>
</organism>
<feature type="signal peptide" evidence="2">
    <location>
        <begin position="1"/>
        <end position="22"/>
    </location>
</feature>
<dbReference type="NCBIfam" id="TIGR00350">
    <property type="entry name" value="lytR_cpsA_psr"/>
    <property type="match status" value="1"/>
</dbReference>
<evidence type="ECO:0000313" key="5">
    <source>
        <dbReference type="Proteomes" id="UP000886887"/>
    </source>
</evidence>
<dbReference type="EMBL" id="DVFJ01000022">
    <property type="protein sequence ID" value="HIQ71918.1"/>
    <property type="molecule type" value="Genomic_DNA"/>
</dbReference>
<dbReference type="Gene3D" id="3.40.630.190">
    <property type="entry name" value="LCP protein"/>
    <property type="match status" value="1"/>
</dbReference>
<sequence length="294" mass="31539">MNRRKKAALIALIAAAVALALAAGAAAWWFFGGSGMTHYLLMGTDQWGPLAEGGRSDVMILCTLDMDARRVALTSLARDLQVTLPSGGENRLNTVAHFGDEAELVQVVEGLLGLPIEGYVSVNFSSVVEIVDALGGVTVELTAQEASYLKRVEGEYDGHPLHEGACDLNGAQALAYMRCRQLDSDFGRTDRQAKVMDALLNGEKRIGLGEATRLMGALSGSYRTDLSAAELASAARNVLRLRGAGFEKFTIPAQGTYRYGELRGGSVLVANMDKNREQLWAFLGLELPEASQTE</sequence>
<feature type="domain" description="Cell envelope-related transcriptional attenuator" evidence="3">
    <location>
        <begin position="55"/>
        <end position="201"/>
    </location>
</feature>
<evidence type="ECO:0000313" key="4">
    <source>
        <dbReference type="EMBL" id="HIQ71918.1"/>
    </source>
</evidence>
<dbReference type="InterPro" id="IPR004474">
    <property type="entry name" value="LytR_CpsA_psr"/>
</dbReference>
<evidence type="ECO:0000256" key="2">
    <source>
        <dbReference type="SAM" id="SignalP"/>
    </source>
</evidence>
<reference evidence="4" key="1">
    <citation type="submission" date="2020-10" db="EMBL/GenBank/DDBJ databases">
        <authorList>
            <person name="Gilroy R."/>
        </authorList>
    </citation>
    <scope>NUCLEOTIDE SEQUENCE</scope>
    <source>
        <strain evidence="4">ChiSxjej2B14-6234</strain>
    </source>
</reference>
<dbReference type="PANTHER" id="PTHR33392:SF6">
    <property type="entry name" value="POLYISOPRENYL-TEICHOIC ACID--PEPTIDOGLYCAN TEICHOIC ACID TRANSFERASE TAGU"/>
    <property type="match status" value="1"/>
</dbReference>
<dbReference type="PANTHER" id="PTHR33392">
    <property type="entry name" value="POLYISOPRENYL-TEICHOIC ACID--PEPTIDOGLYCAN TEICHOIC ACID TRANSFERASE TAGU"/>
    <property type="match status" value="1"/>
</dbReference>
<dbReference type="AlphaFoldDB" id="A0A9D0ZAC9"/>
<comment type="similarity">
    <text evidence="1">Belongs to the LytR/CpsA/Psr (LCP) family.</text>
</comment>